<reference evidence="1 2" key="1">
    <citation type="submission" date="2021-01" db="EMBL/GenBank/DDBJ databases">
        <title>Carboxyliciviraga sp.nov., isolated from coastal sediments.</title>
        <authorList>
            <person name="Lu D."/>
            <person name="Zhang T."/>
        </authorList>
    </citation>
    <scope>NUCLEOTIDE SEQUENCE [LARGE SCALE GENOMIC DNA]</scope>
    <source>
        <strain evidence="1 2">N1Y132</strain>
    </source>
</reference>
<proteinExistence type="predicted"/>
<dbReference type="RefSeq" id="WP_200466949.1">
    <property type="nucleotide sequence ID" value="NZ_JAENRR010000087.1"/>
</dbReference>
<keyword evidence="2" id="KW-1185">Reference proteome</keyword>
<evidence type="ECO:0000313" key="2">
    <source>
        <dbReference type="Proteomes" id="UP000605676"/>
    </source>
</evidence>
<dbReference type="EMBL" id="JAENRR010000087">
    <property type="protein sequence ID" value="MBK3519730.1"/>
    <property type="molecule type" value="Genomic_DNA"/>
</dbReference>
<dbReference type="Proteomes" id="UP000605676">
    <property type="component" value="Unassembled WGS sequence"/>
</dbReference>
<accession>A0ABS1HPX7</accession>
<evidence type="ECO:0008006" key="3">
    <source>
        <dbReference type="Google" id="ProtNLM"/>
    </source>
</evidence>
<sequence>MDKKELQYNIENWYDFADNQQSEIKRWFRATFMKSNRWNKKAILSFIHNDNYIEQLLIRLFQLAYEQSSITNKAFIDYCIGTYSERSIHKVEMTDDFYNSFIEFLYDGKKRGHIKSSNRTLATCINHFCDAPNSLSSNTIRDLLSE</sequence>
<gene>
    <name evidence="1" type="ORF">JIV24_20485</name>
</gene>
<organism evidence="1 2">
    <name type="scientific">Carboxylicivirga marina</name>
    <dbReference type="NCBI Taxonomy" id="2800988"/>
    <lineage>
        <taxon>Bacteria</taxon>
        <taxon>Pseudomonadati</taxon>
        <taxon>Bacteroidota</taxon>
        <taxon>Bacteroidia</taxon>
        <taxon>Marinilabiliales</taxon>
        <taxon>Marinilabiliaceae</taxon>
        <taxon>Carboxylicivirga</taxon>
    </lineage>
</organism>
<name>A0ABS1HPX7_9BACT</name>
<protein>
    <recommendedName>
        <fullName evidence="3">Phage integrase SAM-like domain-containing protein</fullName>
    </recommendedName>
</protein>
<evidence type="ECO:0000313" key="1">
    <source>
        <dbReference type="EMBL" id="MBK3519730.1"/>
    </source>
</evidence>
<comment type="caution">
    <text evidence="1">The sequence shown here is derived from an EMBL/GenBank/DDBJ whole genome shotgun (WGS) entry which is preliminary data.</text>
</comment>